<comment type="function">
    <text evidence="9">Catalyzes the two-step NADP-dependent conversion of GDP-4-dehydro-6-deoxy-D-mannose to GDP-fucose, involving an epimerase and a reductase reaction.</text>
</comment>
<dbReference type="EMBL" id="VLPK01000002">
    <property type="protein sequence ID" value="TSJ40301.1"/>
    <property type="molecule type" value="Genomic_DNA"/>
</dbReference>
<dbReference type="RefSeq" id="WP_144248339.1">
    <property type="nucleotide sequence ID" value="NZ_VLPK01000002.1"/>
</dbReference>
<dbReference type="EC" id="1.1.1.271" evidence="3 9"/>
<evidence type="ECO:0000256" key="5">
    <source>
        <dbReference type="ARBA" id="ARBA00023002"/>
    </source>
</evidence>
<keyword evidence="12" id="KW-1185">Reference proteome</keyword>
<feature type="binding site" evidence="9">
    <location>
        <begin position="165"/>
        <end position="168"/>
    </location>
    <ligand>
        <name>NADP(+)</name>
        <dbReference type="ChEBI" id="CHEBI:58349"/>
    </ligand>
</feature>
<comment type="similarity">
    <text evidence="2 9">Belongs to the NAD(P)-dependent epimerase/dehydratase family. Fucose synthase subfamily.</text>
</comment>
<evidence type="ECO:0000256" key="6">
    <source>
        <dbReference type="ARBA" id="ARBA00023235"/>
    </source>
</evidence>
<dbReference type="OrthoDB" id="9811425at2"/>
<protein>
    <recommendedName>
        <fullName evidence="3 9">GDP-L-fucose synthase</fullName>
        <ecNumber evidence="3 9">1.1.1.271</ecNumber>
    </recommendedName>
    <alternativeName>
        <fullName evidence="9">GDP-4-keto-6-deoxy-D-mannose-3,5-epimerase-4-reductase</fullName>
    </alternativeName>
</protein>
<evidence type="ECO:0000259" key="10">
    <source>
        <dbReference type="Pfam" id="PF01370"/>
    </source>
</evidence>
<keyword evidence="7 9" id="KW-0511">Multifunctional enzyme</keyword>
<organism evidence="11 12">
    <name type="scientific">Mucilaginibacter corticis</name>
    <dbReference type="NCBI Taxonomy" id="2597670"/>
    <lineage>
        <taxon>Bacteria</taxon>
        <taxon>Pseudomonadati</taxon>
        <taxon>Bacteroidota</taxon>
        <taxon>Sphingobacteriia</taxon>
        <taxon>Sphingobacteriales</taxon>
        <taxon>Sphingobacteriaceae</taxon>
        <taxon>Mucilaginibacter</taxon>
    </lineage>
</organism>
<feature type="binding site" evidence="9">
    <location>
        <position position="189"/>
    </location>
    <ligand>
        <name>substrate</name>
    </ligand>
</feature>
<feature type="active site" description="Proton donor/acceptor" evidence="9">
    <location>
        <position position="138"/>
    </location>
</feature>
<dbReference type="GO" id="GO:0042351">
    <property type="term" value="P:'de novo' GDP-L-fucose biosynthetic process"/>
    <property type="evidence" value="ECO:0007669"/>
    <property type="project" value="UniProtKB-UniRule"/>
</dbReference>
<dbReference type="InterPro" id="IPR036291">
    <property type="entry name" value="NAD(P)-bd_dom_sf"/>
</dbReference>
<feature type="binding site" evidence="9">
    <location>
        <position position="211"/>
    </location>
    <ligand>
        <name>substrate</name>
    </ligand>
</feature>
<comment type="catalytic activity">
    <reaction evidence="8 9">
        <text>GDP-beta-L-fucose + NADP(+) = GDP-4-dehydro-alpha-D-rhamnose + NADPH + H(+)</text>
        <dbReference type="Rhea" id="RHEA:18885"/>
        <dbReference type="ChEBI" id="CHEBI:15378"/>
        <dbReference type="ChEBI" id="CHEBI:57273"/>
        <dbReference type="ChEBI" id="CHEBI:57783"/>
        <dbReference type="ChEBI" id="CHEBI:57964"/>
        <dbReference type="ChEBI" id="CHEBI:58349"/>
        <dbReference type="EC" id="1.1.1.271"/>
    </reaction>
</comment>
<dbReference type="FunFam" id="3.40.50.720:FF:000101">
    <property type="entry name" value="GDP-L-fucose synthase"/>
    <property type="match status" value="1"/>
</dbReference>
<dbReference type="PANTHER" id="PTHR43238:SF1">
    <property type="entry name" value="GDP-L-FUCOSE SYNTHASE"/>
    <property type="match status" value="1"/>
</dbReference>
<dbReference type="AlphaFoldDB" id="A0A556MK65"/>
<evidence type="ECO:0000256" key="1">
    <source>
        <dbReference type="ARBA" id="ARBA00004883"/>
    </source>
</evidence>
<name>A0A556MK65_9SPHI</name>
<dbReference type="Proteomes" id="UP000318733">
    <property type="component" value="Unassembled WGS sequence"/>
</dbReference>
<dbReference type="CDD" id="cd05239">
    <property type="entry name" value="GDP_FS_SDR_e"/>
    <property type="match status" value="1"/>
</dbReference>
<evidence type="ECO:0000256" key="8">
    <source>
        <dbReference type="ARBA" id="ARBA00051935"/>
    </source>
</evidence>
<feature type="domain" description="NAD-dependent epimerase/dehydratase" evidence="10">
    <location>
        <begin position="8"/>
        <end position="239"/>
    </location>
</feature>
<dbReference type="Pfam" id="PF01370">
    <property type="entry name" value="Epimerase"/>
    <property type="match status" value="1"/>
</dbReference>
<proteinExistence type="inferred from homology"/>
<comment type="caution">
    <text evidence="9">Lacks conserved residue(s) required for the propagation of feature annotation.</text>
</comment>
<dbReference type="Gene3D" id="3.90.25.10">
    <property type="entry name" value="UDP-galactose 4-epimerase, domain 1"/>
    <property type="match status" value="1"/>
</dbReference>
<dbReference type="InterPro" id="IPR001509">
    <property type="entry name" value="Epimerase_deHydtase"/>
</dbReference>
<dbReference type="SUPFAM" id="SSF51735">
    <property type="entry name" value="NAD(P)-binding Rossmann-fold domains"/>
    <property type="match status" value="1"/>
</dbReference>
<gene>
    <name evidence="9" type="primary">fcl</name>
    <name evidence="11" type="ORF">FO440_11110</name>
</gene>
<evidence type="ECO:0000256" key="7">
    <source>
        <dbReference type="ARBA" id="ARBA00023268"/>
    </source>
</evidence>
<feature type="binding site" evidence="9">
    <location>
        <position position="204"/>
    </location>
    <ligand>
        <name>substrate</name>
    </ligand>
</feature>
<keyword evidence="4 9" id="KW-0521">NADP</keyword>
<accession>A0A556MK65</accession>
<dbReference type="UniPathway" id="UPA00128">
    <property type="reaction ID" value="UER00191"/>
</dbReference>
<reference evidence="11 12" key="1">
    <citation type="submission" date="2019-07" db="EMBL/GenBank/DDBJ databases">
        <authorList>
            <person name="Huq M.A."/>
        </authorList>
    </citation>
    <scope>NUCLEOTIDE SEQUENCE [LARGE SCALE GENOMIC DNA]</scope>
    <source>
        <strain evidence="11 12">MAH-19</strain>
    </source>
</reference>
<keyword evidence="6 9" id="KW-0413">Isomerase</keyword>
<dbReference type="GO" id="GO:0016853">
    <property type="term" value="F:isomerase activity"/>
    <property type="evidence" value="ECO:0007669"/>
    <property type="project" value="UniProtKB-KW"/>
</dbReference>
<dbReference type="Gene3D" id="3.40.50.720">
    <property type="entry name" value="NAD(P)-binding Rossmann-like Domain"/>
    <property type="match status" value="1"/>
</dbReference>
<evidence type="ECO:0000256" key="3">
    <source>
        <dbReference type="ARBA" id="ARBA00012371"/>
    </source>
</evidence>
<comment type="caution">
    <text evidence="11">The sequence shown here is derived from an EMBL/GenBank/DDBJ whole genome shotgun (WGS) entry which is preliminary data.</text>
</comment>
<evidence type="ECO:0000256" key="2">
    <source>
        <dbReference type="ARBA" id="ARBA00005959"/>
    </source>
</evidence>
<evidence type="ECO:0000313" key="11">
    <source>
        <dbReference type="EMBL" id="TSJ40301.1"/>
    </source>
</evidence>
<evidence type="ECO:0000313" key="12">
    <source>
        <dbReference type="Proteomes" id="UP000318733"/>
    </source>
</evidence>
<dbReference type="HAMAP" id="MF_00956">
    <property type="entry name" value="GDP_fucose_synth"/>
    <property type="match status" value="1"/>
</dbReference>
<dbReference type="GO" id="GO:0070401">
    <property type="term" value="F:NADP+ binding"/>
    <property type="evidence" value="ECO:0007669"/>
    <property type="project" value="UniProtKB-UniRule"/>
</dbReference>
<dbReference type="GO" id="GO:0050577">
    <property type="term" value="F:GDP-L-fucose synthase activity"/>
    <property type="evidence" value="ECO:0007669"/>
    <property type="project" value="UniProtKB-UniRule"/>
</dbReference>
<keyword evidence="5 9" id="KW-0560">Oxidoreductase</keyword>
<feature type="binding site" evidence="9">
    <location>
        <position position="142"/>
    </location>
    <ligand>
        <name>NADP(+)</name>
        <dbReference type="ChEBI" id="CHEBI:58349"/>
    </ligand>
</feature>
<sequence length="314" mass="35539">MIEKKSRIFIAGHKGMVGSAIERLYKKEGFTQLILKDRKELDLSDTNAVKEFFLAEKPEYVILAAAKVGGIQANMNQPVEFLYENLLIQNNIIKEAYSNNVTKLVFLGSSCIYPRECPQPMKEEYLLTGKLEPTNEGYALAKIVGIKLLESYYKEYGFNSISLMPCNLYGTNDSFHPQHAHVLSSLVRKFTDAVDNGINEVEVWGNGSAMREFMHVDDVARAVLYLMQNYNNPDFINIGWGTDISIKELAELIAHKVGFKGNIKWDTSKPNGMPRKCMDVSKMRGLGFSPCITIEDGIQQTINEYRELKLKNTI</sequence>
<feature type="site" description="Important for catalytic activity" evidence="9">
    <location>
        <position position="111"/>
    </location>
</feature>
<dbReference type="PANTHER" id="PTHR43238">
    <property type="entry name" value="GDP-L-FUCOSE SYNTHASE"/>
    <property type="match status" value="1"/>
</dbReference>
<feature type="binding site" evidence="9">
    <location>
        <begin position="107"/>
        <end position="110"/>
    </location>
    <ligand>
        <name>NADP(+)</name>
        <dbReference type="ChEBI" id="CHEBI:58349"/>
    </ligand>
</feature>
<comment type="pathway">
    <text evidence="1 9">Nucleotide-sugar biosynthesis; GDP-L-fucose biosynthesis via de novo pathway; GDP-L-fucose from GDP-alpha-D-mannose: step 2/2.</text>
</comment>
<feature type="binding site" evidence="9">
    <location>
        <position position="181"/>
    </location>
    <ligand>
        <name>NADP(+)</name>
        <dbReference type="ChEBI" id="CHEBI:58349"/>
    </ligand>
</feature>
<feature type="site" description="Important for catalytic activity" evidence="9">
    <location>
        <position position="109"/>
    </location>
</feature>
<feature type="binding site" evidence="9">
    <location>
        <begin position="12"/>
        <end position="18"/>
    </location>
    <ligand>
        <name>NADP(+)</name>
        <dbReference type="ChEBI" id="CHEBI:58349"/>
    </ligand>
</feature>
<dbReference type="InterPro" id="IPR028614">
    <property type="entry name" value="GDP_fucose/colitose_synth"/>
</dbReference>
<evidence type="ECO:0000256" key="9">
    <source>
        <dbReference type="HAMAP-Rule" id="MF_00956"/>
    </source>
</evidence>
<evidence type="ECO:0000256" key="4">
    <source>
        <dbReference type="ARBA" id="ARBA00022857"/>
    </source>
</evidence>